<gene>
    <name evidence="1" type="ORF">CEXT_291671</name>
</gene>
<evidence type="ECO:0000313" key="2">
    <source>
        <dbReference type="Proteomes" id="UP001054945"/>
    </source>
</evidence>
<name>A0AAV4WV29_CAEEX</name>
<protein>
    <submittedName>
        <fullName evidence="1">Uncharacterized protein</fullName>
    </submittedName>
</protein>
<evidence type="ECO:0000313" key="1">
    <source>
        <dbReference type="EMBL" id="GIY86785.1"/>
    </source>
</evidence>
<proteinExistence type="predicted"/>
<dbReference type="Proteomes" id="UP001054945">
    <property type="component" value="Unassembled WGS sequence"/>
</dbReference>
<dbReference type="AlphaFoldDB" id="A0AAV4WV29"/>
<reference evidence="1 2" key="1">
    <citation type="submission" date="2021-06" db="EMBL/GenBank/DDBJ databases">
        <title>Caerostris extrusa draft genome.</title>
        <authorList>
            <person name="Kono N."/>
            <person name="Arakawa K."/>
        </authorList>
    </citation>
    <scope>NUCLEOTIDE SEQUENCE [LARGE SCALE GENOMIC DNA]</scope>
</reference>
<organism evidence="1 2">
    <name type="scientific">Caerostris extrusa</name>
    <name type="common">Bark spider</name>
    <name type="synonym">Caerostris bankana</name>
    <dbReference type="NCBI Taxonomy" id="172846"/>
    <lineage>
        <taxon>Eukaryota</taxon>
        <taxon>Metazoa</taxon>
        <taxon>Ecdysozoa</taxon>
        <taxon>Arthropoda</taxon>
        <taxon>Chelicerata</taxon>
        <taxon>Arachnida</taxon>
        <taxon>Araneae</taxon>
        <taxon>Araneomorphae</taxon>
        <taxon>Entelegynae</taxon>
        <taxon>Araneoidea</taxon>
        <taxon>Araneidae</taxon>
        <taxon>Caerostris</taxon>
    </lineage>
</organism>
<dbReference type="EMBL" id="BPLR01016842">
    <property type="protein sequence ID" value="GIY86785.1"/>
    <property type="molecule type" value="Genomic_DNA"/>
</dbReference>
<accession>A0AAV4WV29</accession>
<comment type="caution">
    <text evidence="1">The sequence shown here is derived from an EMBL/GenBank/DDBJ whole genome shotgun (WGS) entry which is preliminary data.</text>
</comment>
<keyword evidence="2" id="KW-1185">Reference proteome</keyword>
<sequence>MDMSLFLPGDTEDGESLTQWIPCVTVRTRVTTGDEERTSTELSVFIFLRPLQGWARNIWETSEESPSITYSKTSLVNLFPAFVLRWQGVAIARVIIVSREVSSRWPELQCHFTRRSTGRSNLIGCQRGMDWLVLDPLDSRY</sequence>